<feature type="domain" description="Gfo/Idh/MocA-like oxidoreductase bacterial type C-terminal" evidence="2">
    <location>
        <begin position="204"/>
        <end position="255"/>
    </location>
</feature>
<dbReference type="InterPro" id="IPR043906">
    <property type="entry name" value="Gfo/Idh/MocA_OxRdtase_bact_C"/>
</dbReference>
<dbReference type="Pfam" id="PF01408">
    <property type="entry name" value="GFO_IDH_MocA"/>
    <property type="match status" value="1"/>
</dbReference>
<dbReference type="EMBL" id="UINC01163018">
    <property type="protein sequence ID" value="SVD63090.1"/>
    <property type="molecule type" value="Genomic_DNA"/>
</dbReference>
<name>A0A382WWZ8_9ZZZZ</name>
<organism evidence="3">
    <name type="scientific">marine metagenome</name>
    <dbReference type="NCBI Taxonomy" id="408172"/>
    <lineage>
        <taxon>unclassified sequences</taxon>
        <taxon>metagenomes</taxon>
        <taxon>ecological metagenomes</taxon>
    </lineage>
</organism>
<feature type="domain" description="Gfo/Idh/MocA-like oxidoreductase N-terminal" evidence="1">
    <location>
        <begin position="40"/>
        <end position="162"/>
    </location>
</feature>
<reference evidence="3" key="1">
    <citation type="submission" date="2018-05" db="EMBL/GenBank/DDBJ databases">
        <authorList>
            <person name="Lanie J.A."/>
            <person name="Ng W.-L."/>
            <person name="Kazmierczak K.M."/>
            <person name="Andrzejewski T.M."/>
            <person name="Davidsen T.M."/>
            <person name="Wayne K.J."/>
            <person name="Tettelin H."/>
            <person name="Glass J.I."/>
            <person name="Rusch D."/>
            <person name="Podicherti R."/>
            <person name="Tsui H.-C.T."/>
            <person name="Winkler M.E."/>
        </authorList>
    </citation>
    <scope>NUCLEOTIDE SEQUENCE</scope>
</reference>
<dbReference type="NCBIfam" id="TIGR01409">
    <property type="entry name" value="TAT_signal_seq"/>
    <property type="match status" value="1"/>
</dbReference>
<dbReference type="InterPro" id="IPR000683">
    <property type="entry name" value="Gfo/Idh/MocA-like_OxRdtase_N"/>
</dbReference>
<evidence type="ECO:0000259" key="2">
    <source>
        <dbReference type="Pfam" id="PF19051"/>
    </source>
</evidence>
<accession>A0A382WWZ8</accession>
<dbReference type="PANTHER" id="PTHR43818:SF5">
    <property type="entry name" value="OXIDOREDUCTASE FAMILY PROTEIN"/>
    <property type="match status" value="1"/>
</dbReference>
<dbReference type="Gene3D" id="3.40.50.720">
    <property type="entry name" value="NAD(P)-binding Rossmann-like Domain"/>
    <property type="match status" value="1"/>
</dbReference>
<dbReference type="PROSITE" id="PS51318">
    <property type="entry name" value="TAT"/>
    <property type="match status" value="1"/>
</dbReference>
<sequence length="257" mass="28200">MKNNTLNRRRFLQRSGAGVTAAALAKCHSIRAANQAVNKLRVGVIGLGRGMAHVNNYLKLSNIEVAYVCDVDDNRTANGLSVVTKSQSAPCRGITDLRRMLEDPHLDAISIAAPNFWHAPATILGCQAGKHVYVEKPGSHNAAEAGLMVAAARKHKRLVQMGNQRRSYPFIIEAVQRMREGVIGQVLASRSFYASGRGSIGRGKPAAVPKHLNYDLWQGPAPERPYKDNLIPYNWHWHWHYGGGEMANNGVHALDLA</sequence>
<proteinExistence type="predicted"/>
<dbReference type="Pfam" id="PF19051">
    <property type="entry name" value="GFO_IDH_MocA_C2"/>
    <property type="match status" value="1"/>
</dbReference>
<gene>
    <name evidence="3" type="ORF">METZ01_LOCUS415944</name>
</gene>
<dbReference type="InterPro" id="IPR050463">
    <property type="entry name" value="Gfo/Idh/MocA_oxidrdct_glycsds"/>
</dbReference>
<dbReference type="SUPFAM" id="SSF51735">
    <property type="entry name" value="NAD(P)-binding Rossmann-fold domains"/>
    <property type="match status" value="1"/>
</dbReference>
<dbReference type="InterPro" id="IPR036291">
    <property type="entry name" value="NAD(P)-bd_dom_sf"/>
</dbReference>
<dbReference type="Gene3D" id="3.30.360.10">
    <property type="entry name" value="Dihydrodipicolinate Reductase, domain 2"/>
    <property type="match status" value="1"/>
</dbReference>
<feature type="non-terminal residue" evidence="3">
    <location>
        <position position="257"/>
    </location>
</feature>
<evidence type="ECO:0008006" key="4">
    <source>
        <dbReference type="Google" id="ProtNLM"/>
    </source>
</evidence>
<dbReference type="InterPro" id="IPR006311">
    <property type="entry name" value="TAT_signal"/>
</dbReference>
<dbReference type="AlphaFoldDB" id="A0A382WWZ8"/>
<dbReference type="PANTHER" id="PTHR43818">
    <property type="entry name" value="BCDNA.GH03377"/>
    <property type="match status" value="1"/>
</dbReference>
<evidence type="ECO:0000259" key="1">
    <source>
        <dbReference type="Pfam" id="PF01408"/>
    </source>
</evidence>
<dbReference type="GO" id="GO:0000166">
    <property type="term" value="F:nucleotide binding"/>
    <property type="evidence" value="ECO:0007669"/>
    <property type="project" value="InterPro"/>
</dbReference>
<dbReference type="InterPro" id="IPR019546">
    <property type="entry name" value="TAT_signal_bac_arc"/>
</dbReference>
<evidence type="ECO:0000313" key="3">
    <source>
        <dbReference type="EMBL" id="SVD63090.1"/>
    </source>
</evidence>
<protein>
    <recommendedName>
        <fullName evidence="4">Gfo/Idh/MocA-like oxidoreductase N-terminal domain-containing protein</fullName>
    </recommendedName>
</protein>